<evidence type="ECO:0000313" key="2">
    <source>
        <dbReference type="Proteomes" id="UP000695022"/>
    </source>
</evidence>
<accession>A0ABM1ETK1</accession>
<feature type="region of interest" description="Disordered" evidence="1">
    <location>
        <begin position="1"/>
        <end position="24"/>
    </location>
</feature>
<dbReference type="CDD" id="cd07429">
    <property type="entry name" value="Cby_like"/>
    <property type="match status" value="1"/>
</dbReference>
<protein>
    <submittedName>
        <fullName evidence="3">Protein chibby homolog 1-like</fullName>
    </submittedName>
</protein>
<gene>
    <name evidence="3" type="primary">LOC106815563</name>
</gene>
<dbReference type="RefSeq" id="XP_014675522.1">
    <property type="nucleotide sequence ID" value="XM_014820036.1"/>
</dbReference>
<dbReference type="Proteomes" id="UP000695022">
    <property type="component" value="Unplaced"/>
</dbReference>
<reference evidence="3" key="1">
    <citation type="submission" date="2025-08" db="UniProtKB">
        <authorList>
            <consortium name="RefSeq"/>
        </authorList>
    </citation>
    <scope>IDENTIFICATION</scope>
</reference>
<evidence type="ECO:0000313" key="3">
    <source>
        <dbReference type="RefSeq" id="XP_014675522.1"/>
    </source>
</evidence>
<dbReference type="InterPro" id="IPR028118">
    <property type="entry name" value="Chibby_fam"/>
</dbReference>
<dbReference type="PANTHER" id="PTHR21533">
    <property type="entry name" value="LEUCINE-RICH PROTEIN"/>
    <property type="match status" value="1"/>
</dbReference>
<name>A0ABM1ETK1_PRICU</name>
<proteinExistence type="predicted"/>
<dbReference type="GeneID" id="106815563"/>
<keyword evidence="2" id="KW-1185">Reference proteome</keyword>
<evidence type="ECO:0000256" key="1">
    <source>
        <dbReference type="SAM" id="MobiDB-lite"/>
    </source>
</evidence>
<dbReference type="Pfam" id="PF14645">
    <property type="entry name" value="Chibby"/>
    <property type="match status" value="1"/>
</dbReference>
<dbReference type="PANTHER" id="PTHR21533:SF19">
    <property type="entry name" value="LEUCINE-RICH PROTEIN"/>
    <property type="match status" value="1"/>
</dbReference>
<sequence length="130" mass="14885">MPIFGNKFSPKKPSPRKNSSLSNLNLDRATQQLEFGRDYGPIRLTLGDHDYNFDNGDWQAERGRGGASQKQTLKLGRENQSLREENNLLKLKIEILLDMLAETTCEGHLQETEIDELQALINTKTRTKKR</sequence>
<organism evidence="2 3">
    <name type="scientific">Priapulus caudatus</name>
    <name type="common">Priapulid worm</name>
    <dbReference type="NCBI Taxonomy" id="37621"/>
    <lineage>
        <taxon>Eukaryota</taxon>
        <taxon>Metazoa</taxon>
        <taxon>Ecdysozoa</taxon>
        <taxon>Scalidophora</taxon>
        <taxon>Priapulida</taxon>
        <taxon>Priapulimorpha</taxon>
        <taxon>Priapulimorphida</taxon>
        <taxon>Priapulidae</taxon>
        <taxon>Priapulus</taxon>
    </lineage>
</organism>